<dbReference type="Pfam" id="PF11950">
    <property type="entry name" value="DUF3467"/>
    <property type="match status" value="1"/>
</dbReference>
<evidence type="ECO:0000313" key="1">
    <source>
        <dbReference type="EMBL" id="PIS05904.1"/>
    </source>
</evidence>
<protein>
    <submittedName>
        <fullName evidence="1">DUF3467 domain-containing protein</fullName>
    </submittedName>
</protein>
<dbReference type="AlphaFoldDB" id="A0A2H0W3M3"/>
<accession>A0A2H0W3M3</accession>
<evidence type="ECO:0000313" key="2">
    <source>
        <dbReference type="Proteomes" id="UP000229056"/>
    </source>
</evidence>
<dbReference type="EMBL" id="PEZY01000012">
    <property type="protein sequence ID" value="PIS05904.1"/>
    <property type="molecule type" value="Genomic_DNA"/>
</dbReference>
<comment type="caution">
    <text evidence="1">The sequence shown here is derived from an EMBL/GenBank/DDBJ whole genome shotgun (WGS) entry which is preliminary data.</text>
</comment>
<organism evidence="1 2">
    <name type="scientific">Candidatus Buchananbacteria bacterium CG10_big_fil_rev_8_21_14_0_10_33_19</name>
    <dbReference type="NCBI Taxonomy" id="1974525"/>
    <lineage>
        <taxon>Bacteria</taxon>
        <taxon>Candidatus Buchananiibacteriota</taxon>
    </lineage>
</organism>
<dbReference type="Proteomes" id="UP000229056">
    <property type="component" value="Unassembled WGS sequence"/>
</dbReference>
<gene>
    <name evidence="1" type="ORF">COT80_04000</name>
</gene>
<dbReference type="InterPro" id="IPR021857">
    <property type="entry name" value="DUF3467"/>
</dbReference>
<reference evidence="2" key="1">
    <citation type="submission" date="2017-09" db="EMBL/GenBank/DDBJ databases">
        <title>Depth-based differentiation of microbial function through sediment-hosted aquifers and enrichment of novel symbionts in the deep terrestrial subsurface.</title>
        <authorList>
            <person name="Probst A.J."/>
            <person name="Ladd B."/>
            <person name="Jarett J.K."/>
            <person name="Geller-Mcgrath D.E."/>
            <person name="Sieber C.M.K."/>
            <person name="Emerson J.B."/>
            <person name="Anantharaman K."/>
            <person name="Thomas B.C."/>
            <person name="Malmstrom R."/>
            <person name="Stieglmeier M."/>
            <person name="Klingl A."/>
            <person name="Woyke T."/>
            <person name="Ryan C.M."/>
            <person name="Banfield J.F."/>
        </authorList>
    </citation>
    <scope>NUCLEOTIDE SEQUENCE [LARGE SCALE GENOMIC DNA]</scope>
</reference>
<proteinExistence type="predicted"/>
<name>A0A2H0W3M3_9BACT</name>
<sequence>MENEQQPTANNQQQIQIKDGFAGGEYANGMQVTHTKEEFLITFLNIIPPSGRVTGKIISSPGHIKRMISALADNLKKYEEKFGPVETAESPKDKIGFQA</sequence>